<dbReference type="InterPro" id="IPR009051">
    <property type="entry name" value="Helical_ferredxn"/>
</dbReference>
<dbReference type="Gene3D" id="1.10.1060.10">
    <property type="entry name" value="Alpha-helical ferredoxin"/>
    <property type="match status" value="1"/>
</dbReference>
<dbReference type="OrthoDB" id="9773828at2"/>
<dbReference type="InterPro" id="IPR017900">
    <property type="entry name" value="4Fe4S_Fe_S_CS"/>
</dbReference>
<evidence type="ECO:0000256" key="3">
    <source>
        <dbReference type="ARBA" id="ARBA00023004"/>
    </source>
</evidence>
<dbReference type="KEGG" id="dtr:RSDT_0568"/>
<keyword evidence="4" id="KW-0411">Iron-sulfur</keyword>
<evidence type="ECO:0000256" key="2">
    <source>
        <dbReference type="ARBA" id="ARBA00023002"/>
    </source>
</evidence>
<keyword evidence="7" id="KW-1185">Reference proteome</keyword>
<accession>A0A1J1E3R4</accession>
<dbReference type="GO" id="GO:0016491">
    <property type="term" value="F:oxidoreductase activity"/>
    <property type="evidence" value="ECO:0007669"/>
    <property type="project" value="UniProtKB-KW"/>
</dbReference>
<dbReference type="InterPro" id="IPR017896">
    <property type="entry name" value="4Fe4S_Fe-S-bd"/>
</dbReference>
<dbReference type="PROSITE" id="PS00198">
    <property type="entry name" value="4FE4S_FER_1"/>
    <property type="match status" value="1"/>
</dbReference>
<keyword evidence="2" id="KW-0560">Oxidoreductase</keyword>
<dbReference type="InterPro" id="IPR003813">
    <property type="entry name" value="MvhD/FlpD"/>
</dbReference>
<organism evidence="6 7">
    <name type="scientific">Candidatus Desulfovibrio trichonymphae</name>
    <dbReference type="NCBI Taxonomy" id="1725232"/>
    <lineage>
        <taxon>Bacteria</taxon>
        <taxon>Pseudomonadati</taxon>
        <taxon>Thermodesulfobacteriota</taxon>
        <taxon>Desulfovibrionia</taxon>
        <taxon>Desulfovibrionales</taxon>
        <taxon>Desulfovibrionaceae</taxon>
        <taxon>Desulfovibrio</taxon>
    </lineage>
</organism>
<evidence type="ECO:0000313" key="6">
    <source>
        <dbReference type="EMBL" id="BAV92080.1"/>
    </source>
</evidence>
<name>A0A1J1E3R4_9BACT</name>
<dbReference type="SUPFAM" id="SSF46548">
    <property type="entry name" value="alpha-helical ferredoxin"/>
    <property type="match status" value="1"/>
</dbReference>
<reference evidence="6 7" key="1">
    <citation type="journal article" date="2017" name="ISME J.">
        <title>Genome of 'Ca. Desulfovibrio trichonymphae', an H2-oxidizing bacterium in a tripartite symbiotic system within a protist cell in the termite gut.</title>
        <authorList>
            <person name="Kuwahara H."/>
            <person name="Yuki M."/>
            <person name="Izawa K."/>
            <person name="Ohkuma M."/>
            <person name="Hongoh Y."/>
        </authorList>
    </citation>
    <scope>NUCLEOTIDE SEQUENCE [LARGE SCALE GENOMIC DNA]</scope>
    <source>
        <strain evidence="6 7">Rs-N31</strain>
    </source>
</reference>
<evidence type="ECO:0000256" key="4">
    <source>
        <dbReference type="ARBA" id="ARBA00023014"/>
    </source>
</evidence>
<dbReference type="Pfam" id="PF13183">
    <property type="entry name" value="Fer4_8"/>
    <property type="match status" value="1"/>
</dbReference>
<dbReference type="Proteomes" id="UP000242645">
    <property type="component" value="Chromosome"/>
</dbReference>
<protein>
    <submittedName>
        <fullName evidence="6">NAD(P)H dehydrogenase subunit CD</fullName>
    </submittedName>
</protein>
<keyword evidence="1" id="KW-0479">Metal-binding</keyword>
<dbReference type="GO" id="GO:0051536">
    <property type="term" value="F:iron-sulfur cluster binding"/>
    <property type="evidence" value="ECO:0007669"/>
    <property type="project" value="UniProtKB-KW"/>
</dbReference>
<proteinExistence type="predicted"/>
<evidence type="ECO:0000313" key="7">
    <source>
        <dbReference type="Proteomes" id="UP000242645"/>
    </source>
</evidence>
<sequence length="482" mass="53433">MPVLNSKELRLVGFLCNWCSYGGADTAGVARAGQPTDLRIIRVPCSGRVNPLFVVKALLEGADGVLVSGCHPRDCHYAAGNFYARRRLEVLKRFLPVLGIDNARFEYAWVSASEGQRWQHVVTSFTKRIHAMGPAPHFNDAKPLLRVADMALTALRPLGTAQNAAVNELKQAIKDKLPELNCVIGWQQGYDGAHATPLFMKTPEDVDKLSWGPFNVMNPAVYLPLFKGKKTGVVVKGCDSRSVVELLQENLIKREDVLIFALPCEGTLDIARVNEKLGRYTRINAVAYDEAGVTITADGKEHRFCMNDFAQGKCYGCATPMAVLADTRLGEPHKVNPGSSVPPELAMLDDMALSERMAFWRGQMERCLRCYACRNACPMCVCRDYCVSDSRDPHWMSQDADIKQKLFFQTIHALHLSGRCTGCGECQRACPVGIPILALRQQIARAVAQLFDDYKAGLDPAALPPLLGYEAHEKNIHERDWK</sequence>
<dbReference type="RefSeq" id="WP_096399596.1">
    <property type="nucleotide sequence ID" value="NZ_AP017368.1"/>
</dbReference>
<dbReference type="PROSITE" id="PS51379">
    <property type="entry name" value="4FE4S_FER_2"/>
    <property type="match status" value="1"/>
</dbReference>
<dbReference type="AlphaFoldDB" id="A0A1J1E3R4"/>
<dbReference type="Pfam" id="PF02662">
    <property type="entry name" value="FlpD"/>
    <property type="match status" value="1"/>
</dbReference>
<feature type="domain" description="4Fe-4S ferredoxin-type" evidence="5">
    <location>
        <begin position="411"/>
        <end position="440"/>
    </location>
</feature>
<gene>
    <name evidence="6" type="primary">flxCD</name>
    <name evidence="6" type="ORF">RSDT_0568</name>
</gene>
<evidence type="ECO:0000256" key="1">
    <source>
        <dbReference type="ARBA" id="ARBA00022723"/>
    </source>
</evidence>
<keyword evidence="3" id="KW-0408">Iron</keyword>
<evidence type="ECO:0000259" key="5">
    <source>
        <dbReference type="PROSITE" id="PS51379"/>
    </source>
</evidence>
<dbReference type="EMBL" id="AP017368">
    <property type="protein sequence ID" value="BAV92080.1"/>
    <property type="molecule type" value="Genomic_DNA"/>
</dbReference>
<dbReference type="GO" id="GO:0046872">
    <property type="term" value="F:metal ion binding"/>
    <property type="evidence" value="ECO:0007669"/>
    <property type="project" value="UniProtKB-KW"/>
</dbReference>